<proteinExistence type="predicted"/>
<accession>A0A316X6T3</accession>
<evidence type="ECO:0000313" key="2">
    <source>
        <dbReference type="EMBL" id="PWN69387.1"/>
    </source>
</evidence>
<name>A0A316X6T3_9FLAO</name>
<organism evidence="2 3">
    <name type="scientific">Chryseobacterium phosphatilyticum</name>
    <dbReference type="NCBI Taxonomy" id="475075"/>
    <lineage>
        <taxon>Bacteria</taxon>
        <taxon>Pseudomonadati</taxon>
        <taxon>Bacteroidota</taxon>
        <taxon>Flavobacteriia</taxon>
        <taxon>Flavobacteriales</taxon>
        <taxon>Weeksellaceae</taxon>
        <taxon>Chryseobacterium group</taxon>
        <taxon>Chryseobacterium</taxon>
    </lineage>
</organism>
<protein>
    <submittedName>
        <fullName evidence="2">DinB family protein</fullName>
    </submittedName>
</protein>
<dbReference type="InterPro" id="IPR024775">
    <property type="entry name" value="DinB-like"/>
</dbReference>
<dbReference type="AlphaFoldDB" id="A0A316X6T3"/>
<feature type="domain" description="DinB-like" evidence="1">
    <location>
        <begin position="19"/>
        <end position="175"/>
    </location>
</feature>
<reference evidence="2 3" key="1">
    <citation type="submission" date="2018-04" db="EMBL/GenBank/DDBJ databases">
        <title>Draft Genome Sequence of Phosphate-Solubilizing Chryseobacterium sp. ISE14 that is a Biocontrol and Plant Growth-Promoting Rhizobacterium Isolated from Cucumber.</title>
        <authorList>
            <person name="Jeong J.-J."/>
            <person name="Sang M.K."/>
            <person name="Choi I.-G."/>
            <person name="Kim K.D."/>
        </authorList>
    </citation>
    <scope>NUCLEOTIDE SEQUENCE [LARGE SCALE GENOMIC DNA]</scope>
    <source>
        <strain evidence="2 3">ISE14</strain>
    </source>
</reference>
<comment type="caution">
    <text evidence="2">The sequence shown here is derived from an EMBL/GenBank/DDBJ whole genome shotgun (WGS) entry which is preliminary data.</text>
</comment>
<gene>
    <name evidence="2" type="ORF">C1631_015150</name>
</gene>
<dbReference type="Gene3D" id="1.20.120.450">
    <property type="entry name" value="dinb family like domain"/>
    <property type="match status" value="1"/>
</dbReference>
<dbReference type="SUPFAM" id="SSF109854">
    <property type="entry name" value="DinB/YfiT-like putative metalloenzymes"/>
    <property type="match status" value="1"/>
</dbReference>
<dbReference type="RefSeq" id="WP_103248343.1">
    <property type="nucleotide sequence ID" value="NZ_PPED02000003.1"/>
</dbReference>
<keyword evidence="3" id="KW-1185">Reference proteome</keyword>
<evidence type="ECO:0000259" key="1">
    <source>
        <dbReference type="Pfam" id="PF12867"/>
    </source>
</evidence>
<dbReference type="Pfam" id="PF12867">
    <property type="entry name" value="DinB_2"/>
    <property type="match status" value="1"/>
</dbReference>
<sequence>MTISTSQLLDELIEMTQQHLHFAETLLIRPEKELNNRMSADSWSTLECLEHLNRYGDFYIPEINRHISATGKDPQLTFRPGFLGNYFVKMIQPKEKLNSMKTIKEMNPVHTQLDKKVIEKFVKQQEELLELLWTARNVDLEKVKTGVSISRWIKLKLGDTFRFVIFHNARHIAQAKRVLKTT</sequence>
<dbReference type="OrthoDB" id="1524454at2"/>
<dbReference type="InterPro" id="IPR034660">
    <property type="entry name" value="DinB/YfiT-like"/>
</dbReference>
<evidence type="ECO:0000313" key="3">
    <source>
        <dbReference type="Proteomes" id="UP000236594"/>
    </source>
</evidence>
<dbReference type="Proteomes" id="UP000236594">
    <property type="component" value="Unassembled WGS sequence"/>
</dbReference>
<dbReference type="EMBL" id="PPED02000003">
    <property type="protein sequence ID" value="PWN69387.1"/>
    <property type="molecule type" value="Genomic_DNA"/>
</dbReference>